<organism evidence="6 7">
    <name type="scientific">Saxophila tyrrhenica</name>
    <dbReference type="NCBI Taxonomy" id="1690608"/>
    <lineage>
        <taxon>Eukaryota</taxon>
        <taxon>Fungi</taxon>
        <taxon>Dikarya</taxon>
        <taxon>Ascomycota</taxon>
        <taxon>Pezizomycotina</taxon>
        <taxon>Dothideomycetes</taxon>
        <taxon>Dothideomycetidae</taxon>
        <taxon>Mycosphaerellales</taxon>
        <taxon>Extremaceae</taxon>
        <taxon>Saxophila</taxon>
    </lineage>
</organism>
<sequence>MAQSSDTTGPVTAACHCGAVKITVSRKPKEINECQCTLCRRYRAAWAYYDPTDVDVLVMNDTQPREYLWGDREIRFRFCGACGCVTHWRSVDEGGQEMGVNTRMMHPDLLRDANRKVDNEQLSVPLKSRDSAHPEDQARYL</sequence>
<keyword evidence="3" id="KW-0862">Zinc</keyword>
<dbReference type="Gene3D" id="2.170.150.70">
    <property type="match status" value="1"/>
</dbReference>
<dbReference type="GO" id="GO:0046872">
    <property type="term" value="F:metal ion binding"/>
    <property type="evidence" value="ECO:0007669"/>
    <property type="project" value="UniProtKB-KW"/>
</dbReference>
<dbReference type="AlphaFoldDB" id="A0AAV9NV13"/>
<dbReference type="GO" id="GO:0016846">
    <property type="term" value="F:carbon-sulfur lyase activity"/>
    <property type="evidence" value="ECO:0007669"/>
    <property type="project" value="InterPro"/>
</dbReference>
<dbReference type="InterPro" id="IPR011057">
    <property type="entry name" value="Mss4-like_sf"/>
</dbReference>
<dbReference type="SUPFAM" id="SSF51316">
    <property type="entry name" value="Mss4-like"/>
    <property type="match status" value="1"/>
</dbReference>
<comment type="similarity">
    <text evidence="1">Belongs to the Gfa family.</text>
</comment>
<proteinExistence type="inferred from homology"/>
<evidence type="ECO:0000256" key="2">
    <source>
        <dbReference type="ARBA" id="ARBA00022723"/>
    </source>
</evidence>
<protein>
    <recommendedName>
        <fullName evidence="5">CENP-V/GFA domain-containing protein</fullName>
    </recommendedName>
</protein>
<evidence type="ECO:0000313" key="7">
    <source>
        <dbReference type="Proteomes" id="UP001337655"/>
    </source>
</evidence>
<dbReference type="GeneID" id="89932249"/>
<dbReference type="PROSITE" id="PS51891">
    <property type="entry name" value="CENP_V_GFA"/>
    <property type="match status" value="1"/>
</dbReference>
<keyword evidence="7" id="KW-1185">Reference proteome</keyword>
<dbReference type="Pfam" id="PF04828">
    <property type="entry name" value="GFA"/>
    <property type="match status" value="1"/>
</dbReference>
<dbReference type="PANTHER" id="PTHR28620">
    <property type="entry name" value="CENTROMERE PROTEIN V"/>
    <property type="match status" value="1"/>
</dbReference>
<accession>A0AAV9NV13</accession>
<reference evidence="6 7" key="1">
    <citation type="submission" date="2023-08" db="EMBL/GenBank/DDBJ databases">
        <title>Black Yeasts Isolated from many extreme environments.</title>
        <authorList>
            <person name="Coleine C."/>
            <person name="Stajich J.E."/>
            <person name="Selbmann L."/>
        </authorList>
    </citation>
    <scope>NUCLEOTIDE SEQUENCE [LARGE SCALE GENOMIC DNA]</scope>
    <source>
        <strain evidence="6 7">CCFEE 5935</strain>
    </source>
</reference>
<evidence type="ECO:0000256" key="4">
    <source>
        <dbReference type="SAM" id="MobiDB-lite"/>
    </source>
</evidence>
<evidence type="ECO:0000259" key="5">
    <source>
        <dbReference type="PROSITE" id="PS51891"/>
    </source>
</evidence>
<evidence type="ECO:0000313" key="6">
    <source>
        <dbReference type="EMBL" id="KAK5163141.1"/>
    </source>
</evidence>
<keyword evidence="2" id="KW-0479">Metal-binding</keyword>
<dbReference type="RefSeq" id="XP_064653689.1">
    <property type="nucleotide sequence ID" value="XM_064808141.1"/>
</dbReference>
<gene>
    <name evidence="6" type="ORF">LTR77_010925</name>
</gene>
<feature type="region of interest" description="Disordered" evidence="4">
    <location>
        <begin position="120"/>
        <end position="141"/>
    </location>
</feature>
<dbReference type="PANTHER" id="PTHR28620:SF1">
    <property type="entry name" value="CENP-V_GFA DOMAIN-CONTAINING PROTEIN"/>
    <property type="match status" value="1"/>
</dbReference>
<dbReference type="Proteomes" id="UP001337655">
    <property type="component" value="Unassembled WGS sequence"/>
</dbReference>
<evidence type="ECO:0000256" key="3">
    <source>
        <dbReference type="ARBA" id="ARBA00022833"/>
    </source>
</evidence>
<feature type="compositionally biased region" description="Basic and acidic residues" evidence="4">
    <location>
        <begin position="127"/>
        <end position="141"/>
    </location>
</feature>
<evidence type="ECO:0000256" key="1">
    <source>
        <dbReference type="ARBA" id="ARBA00005495"/>
    </source>
</evidence>
<name>A0AAV9NV13_9PEZI</name>
<dbReference type="InterPro" id="IPR052355">
    <property type="entry name" value="CENP-V-like"/>
</dbReference>
<comment type="caution">
    <text evidence="6">The sequence shown here is derived from an EMBL/GenBank/DDBJ whole genome shotgun (WGS) entry which is preliminary data.</text>
</comment>
<dbReference type="InterPro" id="IPR006913">
    <property type="entry name" value="CENP-V/GFA"/>
</dbReference>
<dbReference type="EMBL" id="JAVRRT010000028">
    <property type="protein sequence ID" value="KAK5163141.1"/>
    <property type="molecule type" value="Genomic_DNA"/>
</dbReference>
<feature type="domain" description="CENP-V/GFA" evidence="5">
    <location>
        <begin position="7"/>
        <end position="123"/>
    </location>
</feature>